<keyword evidence="3" id="KW-1185">Reference proteome</keyword>
<feature type="transmembrane region" description="Helical" evidence="1">
    <location>
        <begin position="21"/>
        <end position="43"/>
    </location>
</feature>
<dbReference type="Proteomes" id="UP000192486">
    <property type="component" value="Chromosome"/>
</dbReference>
<keyword evidence="1" id="KW-0472">Membrane</keyword>
<sequence length="72" mass="8961">MSLYALISQKLKDDNSFKREWIVVFFVLKELLLQIKINLFRIIEIFILKFKVFNRLHFIFLWEFPDALKYYI</sequence>
<accession>A0ABM6JS02</accession>
<protein>
    <submittedName>
        <fullName evidence="2">Uncharacterized protein</fullName>
    </submittedName>
</protein>
<dbReference type="EMBL" id="CP015108">
    <property type="protein sequence ID" value="ARF12910.1"/>
    <property type="molecule type" value="Genomic_DNA"/>
</dbReference>
<keyword evidence="1" id="KW-1133">Transmembrane helix</keyword>
<organism evidence="2 3">
    <name type="scientific">Sporosarcina ureae</name>
    <dbReference type="NCBI Taxonomy" id="1571"/>
    <lineage>
        <taxon>Bacteria</taxon>
        <taxon>Bacillati</taxon>
        <taxon>Bacillota</taxon>
        <taxon>Bacilli</taxon>
        <taxon>Bacillales</taxon>
        <taxon>Caryophanaceae</taxon>
        <taxon>Sporosarcina</taxon>
    </lineage>
</organism>
<evidence type="ECO:0000256" key="1">
    <source>
        <dbReference type="SAM" id="Phobius"/>
    </source>
</evidence>
<evidence type="ECO:0000313" key="2">
    <source>
        <dbReference type="EMBL" id="ARF12910.1"/>
    </source>
</evidence>
<keyword evidence="1" id="KW-0812">Transmembrane</keyword>
<gene>
    <name evidence="2" type="ORF">SporoS204_01195</name>
</gene>
<proteinExistence type="predicted"/>
<name>A0ABM6JS02_SPOUR</name>
<evidence type="ECO:0000313" key="3">
    <source>
        <dbReference type="Proteomes" id="UP000192486"/>
    </source>
</evidence>
<reference evidence="2 3" key="1">
    <citation type="submission" date="2016-04" db="EMBL/GenBank/DDBJ databases">
        <title>Comparative Genomics and Epigenetics of Sporosarcina ureae.</title>
        <authorList>
            <person name="Oliver A.S."/>
            <person name="Cooper K.K."/>
        </authorList>
    </citation>
    <scope>NUCLEOTIDE SEQUENCE [LARGE SCALE GENOMIC DNA]</scope>
    <source>
        <strain evidence="2 3">S204</strain>
    </source>
</reference>